<keyword evidence="12" id="KW-1185">Reference proteome</keyword>
<evidence type="ECO:0000256" key="6">
    <source>
        <dbReference type="ARBA" id="ARBA00023136"/>
    </source>
</evidence>
<dbReference type="Proteomes" id="UP000077266">
    <property type="component" value="Unassembled WGS sequence"/>
</dbReference>
<dbReference type="Gene3D" id="1.20.120.1770">
    <property type="match status" value="1"/>
</dbReference>
<proteinExistence type="predicted"/>
<evidence type="ECO:0000313" key="12">
    <source>
        <dbReference type="Proteomes" id="UP000077266"/>
    </source>
</evidence>
<feature type="transmembrane region" description="Helical" evidence="8">
    <location>
        <begin position="310"/>
        <end position="333"/>
    </location>
</feature>
<evidence type="ECO:0000256" key="5">
    <source>
        <dbReference type="ARBA" id="ARBA00022989"/>
    </source>
</evidence>
<feature type="transmembrane region" description="Helical" evidence="8">
    <location>
        <begin position="165"/>
        <end position="190"/>
    </location>
</feature>
<dbReference type="Pfam" id="PF03188">
    <property type="entry name" value="Cytochrom_B561"/>
    <property type="match status" value="1"/>
</dbReference>
<dbReference type="OrthoDB" id="19261at2759"/>
<dbReference type="SMART" id="SM00665">
    <property type="entry name" value="B561"/>
    <property type="match status" value="1"/>
</dbReference>
<protein>
    <submittedName>
        <fullName evidence="11">CBD9-like protein</fullName>
    </submittedName>
</protein>
<comment type="subcellular location">
    <subcellularLocation>
        <location evidence="1">Membrane</location>
    </subcellularLocation>
</comment>
<dbReference type="InParanoid" id="A0A165PAG5"/>
<keyword evidence="3 8" id="KW-0812">Transmembrane</keyword>
<keyword evidence="4" id="KW-0249">Electron transport</keyword>
<dbReference type="PANTHER" id="PTHR47797:SF3">
    <property type="entry name" value="CYTOCHROME B561 DOMAIN-CONTAINING PROTEIN"/>
    <property type="match status" value="1"/>
</dbReference>
<evidence type="ECO:0000313" key="11">
    <source>
        <dbReference type="EMBL" id="KZW01886.1"/>
    </source>
</evidence>
<dbReference type="CDD" id="cd09630">
    <property type="entry name" value="CDH_like_cytochrome"/>
    <property type="match status" value="1"/>
</dbReference>
<feature type="transmembrane region" description="Helical" evidence="8">
    <location>
        <begin position="241"/>
        <end position="260"/>
    </location>
</feature>
<evidence type="ECO:0000256" key="1">
    <source>
        <dbReference type="ARBA" id="ARBA00004370"/>
    </source>
</evidence>
<dbReference type="STRING" id="1314781.A0A165PAG5"/>
<organism evidence="11 12">
    <name type="scientific">Exidia glandulosa HHB12029</name>
    <dbReference type="NCBI Taxonomy" id="1314781"/>
    <lineage>
        <taxon>Eukaryota</taxon>
        <taxon>Fungi</taxon>
        <taxon>Dikarya</taxon>
        <taxon>Basidiomycota</taxon>
        <taxon>Agaricomycotina</taxon>
        <taxon>Agaricomycetes</taxon>
        <taxon>Auriculariales</taxon>
        <taxon>Exidiaceae</taxon>
        <taxon>Exidia</taxon>
    </lineage>
</organism>
<keyword evidence="2" id="KW-0813">Transport</keyword>
<feature type="compositionally biased region" description="Basic and acidic residues" evidence="7">
    <location>
        <begin position="344"/>
        <end position="357"/>
    </location>
</feature>
<dbReference type="SMART" id="SM00664">
    <property type="entry name" value="DoH"/>
    <property type="match status" value="1"/>
</dbReference>
<sequence length="363" mass="39398">MCIQATVNSSTTVYQLTAAGSTTPGYMALGFGTEMSDAPMVIVWKDTAGGVVLSQRTAPGHVQPKPDTAPARVAILDAAQTSALASQPVYTFTVPTSGDAANQKLIWAAASASPDDSSSNATIKFHDLGFGSFILDASSSLAQNGTPADTNASKQLPLASWEKMVIAHAVFFVIGFLVLLPIGALVARLLRTSVPWWFKVHWAVQFYITLPFMVIAFALGVAAVESHGGEHFNDFHKRTGLALFILYFAQCALGAIIHFIKSPNRRRRPGQNYIHAILGLTIIGLAIAQIRSGYAVEWDKATRRGKVGNAVNVLWVVWVVALPLLYIGGLFLLPRQWRQEREAREMREKRGMTDSRKSTCPSV</sequence>
<keyword evidence="6 8" id="KW-0472">Membrane</keyword>
<evidence type="ECO:0000256" key="7">
    <source>
        <dbReference type="SAM" id="MobiDB-lite"/>
    </source>
</evidence>
<evidence type="ECO:0000259" key="10">
    <source>
        <dbReference type="PROSITE" id="PS50939"/>
    </source>
</evidence>
<feature type="domain" description="Cytochrome b561" evidence="10">
    <location>
        <begin position="130"/>
        <end position="336"/>
    </location>
</feature>
<dbReference type="PROSITE" id="PS50939">
    <property type="entry name" value="CYTOCHROME_B561"/>
    <property type="match status" value="1"/>
</dbReference>
<accession>A0A165PAG5</accession>
<gene>
    <name evidence="11" type="ORF">EXIGLDRAFT_602614</name>
</gene>
<evidence type="ECO:0000256" key="8">
    <source>
        <dbReference type="SAM" id="Phobius"/>
    </source>
</evidence>
<dbReference type="SUPFAM" id="SSF49344">
    <property type="entry name" value="CBD9-like"/>
    <property type="match status" value="1"/>
</dbReference>
<feature type="region of interest" description="Disordered" evidence="7">
    <location>
        <begin position="344"/>
        <end position="363"/>
    </location>
</feature>
<evidence type="ECO:0000259" key="9">
    <source>
        <dbReference type="PROSITE" id="PS50836"/>
    </source>
</evidence>
<evidence type="ECO:0000256" key="4">
    <source>
        <dbReference type="ARBA" id="ARBA00022982"/>
    </source>
</evidence>
<feature type="transmembrane region" description="Helical" evidence="8">
    <location>
        <begin position="272"/>
        <end position="290"/>
    </location>
</feature>
<dbReference type="Pfam" id="PF16010">
    <property type="entry name" value="CDH-cyt"/>
    <property type="match status" value="1"/>
</dbReference>
<reference evidence="11 12" key="1">
    <citation type="journal article" date="2016" name="Mol. Biol. Evol.">
        <title>Comparative Genomics of Early-Diverging Mushroom-Forming Fungi Provides Insights into the Origins of Lignocellulose Decay Capabilities.</title>
        <authorList>
            <person name="Nagy L.G."/>
            <person name="Riley R."/>
            <person name="Tritt A."/>
            <person name="Adam C."/>
            <person name="Daum C."/>
            <person name="Floudas D."/>
            <person name="Sun H."/>
            <person name="Yadav J.S."/>
            <person name="Pangilinan J."/>
            <person name="Larsson K.H."/>
            <person name="Matsuura K."/>
            <person name="Barry K."/>
            <person name="Labutti K."/>
            <person name="Kuo R."/>
            <person name="Ohm R.A."/>
            <person name="Bhattacharya S.S."/>
            <person name="Shirouzu T."/>
            <person name="Yoshinaga Y."/>
            <person name="Martin F.M."/>
            <person name="Grigoriev I.V."/>
            <person name="Hibbett D.S."/>
        </authorList>
    </citation>
    <scope>NUCLEOTIDE SEQUENCE [LARGE SCALE GENOMIC DNA]</scope>
    <source>
        <strain evidence="11 12">HHB12029</strain>
    </source>
</reference>
<dbReference type="InterPro" id="IPR006593">
    <property type="entry name" value="Cyt_b561/ferric_Rdtase_TM"/>
</dbReference>
<dbReference type="GO" id="GO:0016020">
    <property type="term" value="C:membrane"/>
    <property type="evidence" value="ECO:0007669"/>
    <property type="project" value="UniProtKB-SubCell"/>
</dbReference>
<evidence type="ECO:0000256" key="3">
    <source>
        <dbReference type="ARBA" id="ARBA00022692"/>
    </source>
</evidence>
<feature type="transmembrane region" description="Helical" evidence="8">
    <location>
        <begin position="202"/>
        <end position="221"/>
    </location>
</feature>
<keyword evidence="5 8" id="KW-1133">Transmembrane helix</keyword>
<dbReference type="AlphaFoldDB" id="A0A165PAG5"/>
<dbReference type="InterPro" id="IPR005018">
    <property type="entry name" value="DOMON_domain"/>
</dbReference>
<dbReference type="EMBL" id="KV425891">
    <property type="protein sequence ID" value="KZW01886.1"/>
    <property type="molecule type" value="Genomic_DNA"/>
</dbReference>
<dbReference type="PANTHER" id="PTHR47797">
    <property type="entry name" value="DEHYDROGENASE, PUTATIVE (AFU_ORTHOLOGUE AFUA_8G05805)-RELATED"/>
    <property type="match status" value="1"/>
</dbReference>
<evidence type="ECO:0000256" key="2">
    <source>
        <dbReference type="ARBA" id="ARBA00022448"/>
    </source>
</evidence>
<feature type="domain" description="DOMON" evidence="9">
    <location>
        <begin position="1"/>
        <end position="110"/>
    </location>
</feature>
<dbReference type="PROSITE" id="PS50836">
    <property type="entry name" value="DOMON"/>
    <property type="match status" value="1"/>
</dbReference>
<name>A0A165PAG5_EXIGL</name>
<dbReference type="InterPro" id="IPR015920">
    <property type="entry name" value="Cellobiose_DH-like_cyt"/>
</dbReference>
<dbReference type="CDD" id="cd08760">
    <property type="entry name" value="Cyt_b561_FRRS1_like"/>
    <property type="match status" value="1"/>
</dbReference>